<dbReference type="Proteomes" id="UP001178507">
    <property type="component" value="Unassembled WGS sequence"/>
</dbReference>
<gene>
    <name evidence="2" type="ORF">EVOR1521_LOCUS27675</name>
</gene>
<dbReference type="EMBL" id="CAUJNA010003586">
    <property type="protein sequence ID" value="CAJ1405478.1"/>
    <property type="molecule type" value="Genomic_DNA"/>
</dbReference>
<keyword evidence="1" id="KW-0175">Coiled coil</keyword>
<evidence type="ECO:0000313" key="2">
    <source>
        <dbReference type="EMBL" id="CAJ1405478.1"/>
    </source>
</evidence>
<dbReference type="AlphaFoldDB" id="A0AA36JI81"/>
<keyword evidence="3" id="KW-1185">Reference proteome</keyword>
<evidence type="ECO:0000313" key="3">
    <source>
        <dbReference type="Proteomes" id="UP001178507"/>
    </source>
</evidence>
<organism evidence="2 3">
    <name type="scientific">Effrenium voratum</name>
    <dbReference type="NCBI Taxonomy" id="2562239"/>
    <lineage>
        <taxon>Eukaryota</taxon>
        <taxon>Sar</taxon>
        <taxon>Alveolata</taxon>
        <taxon>Dinophyceae</taxon>
        <taxon>Suessiales</taxon>
        <taxon>Symbiodiniaceae</taxon>
        <taxon>Effrenium</taxon>
    </lineage>
</organism>
<sequence length="113" mass="13336">MRAKCAKLEAEHARHQAELKTALQAQRAKQQLDLQKLLQEKDVDHRKSLKAQEEQHRDVEQALQAPLCLWKELRQSKKTRHPDPNPSWSRDLRQELQELQQRFADQAIAWADV</sequence>
<evidence type="ECO:0000256" key="1">
    <source>
        <dbReference type="SAM" id="Coils"/>
    </source>
</evidence>
<name>A0AA36JI81_9DINO</name>
<reference evidence="2" key="1">
    <citation type="submission" date="2023-08" db="EMBL/GenBank/DDBJ databases">
        <authorList>
            <person name="Chen Y."/>
            <person name="Shah S."/>
            <person name="Dougan E. K."/>
            <person name="Thang M."/>
            <person name="Chan C."/>
        </authorList>
    </citation>
    <scope>NUCLEOTIDE SEQUENCE</scope>
</reference>
<proteinExistence type="predicted"/>
<accession>A0AA36JI81</accession>
<comment type="caution">
    <text evidence="2">The sequence shown here is derived from an EMBL/GenBank/DDBJ whole genome shotgun (WGS) entry which is preliminary data.</text>
</comment>
<feature type="coiled-coil region" evidence="1">
    <location>
        <begin position="5"/>
        <end position="40"/>
    </location>
</feature>
<protein>
    <submittedName>
        <fullName evidence="2">Uncharacterized protein</fullName>
    </submittedName>
</protein>